<dbReference type="PANTHER" id="PTHR33990">
    <property type="entry name" value="PROTEIN YJDN-RELATED"/>
    <property type="match status" value="1"/>
</dbReference>
<dbReference type="Pfam" id="PF00903">
    <property type="entry name" value="Glyoxalase"/>
    <property type="match status" value="1"/>
</dbReference>
<dbReference type="InterPro" id="IPR029068">
    <property type="entry name" value="Glyas_Bleomycin-R_OHBP_Dase"/>
</dbReference>
<dbReference type="RefSeq" id="WP_000671997.1">
    <property type="nucleotide sequence ID" value="NZ_AP021848.1"/>
</dbReference>
<accession>A0A088B1R9</accession>
<evidence type="ECO:0000313" key="2">
    <source>
        <dbReference type="EMBL" id="AGL80200.1"/>
    </source>
</evidence>
<dbReference type="EMBL" id="JX914566">
    <property type="protein sequence ID" value="AGL80200.1"/>
    <property type="molecule type" value="Genomic_DNA"/>
</dbReference>
<dbReference type="Gene3D" id="3.10.180.10">
    <property type="entry name" value="2,3-Dihydroxybiphenyl 1,2-Dioxygenase, domain 1"/>
    <property type="match status" value="1"/>
</dbReference>
<sequence>MKFQVSPYFLITQNAEGLKKLYEELFGAKTLYIQRIKDRPIDKQLNIDENDLNKIDQCVLQFGDIKIMIADDTEGLPITQGNNISLCLTFDQVEETKHVYDQLIEKGSEVLKTFSPEFYTEGYGYVRDPYGISLHLFTKRKN</sequence>
<dbReference type="CDD" id="cd06588">
    <property type="entry name" value="PhnB_like"/>
    <property type="match status" value="1"/>
</dbReference>
<organism evidence="2">
    <name type="scientific">Staphylococcus lugdunensis</name>
    <dbReference type="NCBI Taxonomy" id="28035"/>
    <lineage>
        <taxon>Bacteria</taxon>
        <taxon>Bacillati</taxon>
        <taxon>Bacillota</taxon>
        <taxon>Bacilli</taxon>
        <taxon>Bacillales</taxon>
        <taxon>Staphylococcaceae</taxon>
        <taxon>Staphylococcus</taxon>
    </lineage>
</organism>
<dbReference type="AlphaFoldDB" id="A0A088B1R9"/>
<dbReference type="InterPro" id="IPR028973">
    <property type="entry name" value="PhnB-like"/>
</dbReference>
<name>A0A088B1R9_STALU</name>
<protein>
    <recommendedName>
        <fullName evidence="1">Glyoxalase/fosfomycin resistance/dioxygenase domain-containing protein</fullName>
    </recommendedName>
</protein>
<reference evidence="2" key="1">
    <citation type="submission" date="2012-10" db="EMBL/GenBank/DDBJ databases">
        <title>Genotypes and Phenotypes of Staphylococcus lugdunensis Isolates Recovered from Bacteremias and Clinical Characterization.</title>
        <authorList>
            <person name="Tseng S.-P."/>
            <person name="Lin Y.-T."/>
            <person name="Tsai J.-C."/>
            <person name="Hung W.-C."/>
            <person name="Chen H.-J."/>
            <person name="Chen P.-F."/>
            <person name="Hsueh P.-R."/>
            <person name="Teng L.-J."/>
        </authorList>
    </citation>
    <scope>NUCLEOTIDE SEQUENCE</scope>
    <source>
        <strain evidence="2">NTUH-4179</strain>
    </source>
</reference>
<proteinExistence type="predicted"/>
<evidence type="ECO:0000259" key="1">
    <source>
        <dbReference type="Pfam" id="PF00903"/>
    </source>
</evidence>
<dbReference type="InterPro" id="IPR004360">
    <property type="entry name" value="Glyas_Fos-R_dOase_dom"/>
</dbReference>
<feature type="domain" description="Glyoxalase/fosfomycin resistance/dioxygenase" evidence="1">
    <location>
        <begin position="8"/>
        <end position="134"/>
    </location>
</feature>
<dbReference type="SUPFAM" id="SSF54593">
    <property type="entry name" value="Glyoxalase/Bleomycin resistance protein/Dihydroxybiphenyl dioxygenase"/>
    <property type="match status" value="1"/>
</dbReference>